<reference evidence="1" key="2">
    <citation type="journal article" date="2023" name="Science">
        <title>Genomic signatures of disease resistance in endangered staghorn corals.</title>
        <authorList>
            <person name="Vollmer S.V."/>
            <person name="Selwyn J.D."/>
            <person name="Despard B.A."/>
            <person name="Roesel C.L."/>
        </authorList>
    </citation>
    <scope>NUCLEOTIDE SEQUENCE</scope>
    <source>
        <strain evidence="1">K2</strain>
    </source>
</reference>
<proteinExistence type="predicted"/>
<keyword evidence="2" id="KW-1185">Reference proteome</keyword>
<dbReference type="AlphaFoldDB" id="A0AAD9PVV6"/>
<reference evidence="1" key="1">
    <citation type="journal article" date="2023" name="G3 (Bethesda)">
        <title>Whole genome assembly and annotation of the endangered Caribbean coral Acropora cervicornis.</title>
        <authorList>
            <person name="Selwyn J.D."/>
            <person name="Vollmer S.V."/>
        </authorList>
    </citation>
    <scope>NUCLEOTIDE SEQUENCE</scope>
    <source>
        <strain evidence="1">K2</strain>
    </source>
</reference>
<dbReference type="Proteomes" id="UP001249851">
    <property type="component" value="Unassembled WGS sequence"/>
</dbReference>
<gene>
    <name evidence="1" type="ORF">P5673_029394</name>
</gene>
<protein>
    <submittedName>
        <fullName evidence="1">Uncharacterized protein</fullName>
    </submittedName>
</protein>
<accession>A0AAD9PVV6</accession>
<evidence type="ECO:0000313" key="2">
    <source>
        <dbReference type="Proteomes" id="UP001249851"/>
    </source>
</evidence>
<organism evidence="1 2">
    <name type="scientific">Acropora cervicornis</name>
    <name type="common">Staghorn coral</name>
    <dbReference type="NCBI Taxonomy" id="6130"/>
    <lineage>
        <taxon>Eukaryota</taxon>
        <taxon>Metazoa</taxon>
        <taxon>Cnidaria</taxon>
        <taxon>Anthozoa</taxon>
        <taxon>Hexacorallia</taxon>
        <taxon>Scleractinia</taxon>
        <taxon>Astrocoeniina</taxon>
        <taxon>Acroporidae</taxon>
        <taxon>Acropora</taxon>
    </lineage>
</organism>
<dbReference type="EMBL" id="JARQWQ010000116">
    <property type="protein sequence ID" value="KAK2550062.1"/>
    <property type="molecule type" value="Genomic_DNA"/>
</dbReference>
<comment type="caution">
    <text evidence="1">The sequence shown here is derived from an EMBL/GenBank/DDBJ whole genome shotgun (WGS) entry which is preliminary data.</text>
</comment>
<name>A0AAD9PVV6_ACRCE</name>
<evidence type="ECO:0000313" key="1">
    <source>
        <dbReference type="EMBL" id="KAK2550062.1"/>
    </source>
</evidence>
<sequence>MVSKQKKTSGLKLSVISVKKNSELKDEFATVFVNRVLTKARQRFGDSKRNLRKAKREQPSSEQITSEEKLSWKEYIVHEYECEFY</sequence>